<dbReference type="SUPFAM" id="SSF53335">
    <property type="entry name" value="S-adenosyl-L-methionine-dependent methyltransferases"/>
    <property type="match status" value="1"/>
</dbReference>
<gene>
    <name evidence="1" type="ORF">UFOPK3522_01061</name>
</gene>
<dbReference type="AlphaFoldDB" id="A0A6J5ZR71"/>
<dbReference type="InterPro" id="IPR029063">
    <property type="entry name" value="SAM-dependent_MTases_sf"/>
</dbReference>
<dbReference type="EMBL" id="CAESAO010000094">
    <property type="protein sequence ID" value="CAB4345214.1"/>
    <property type="molecule type" value="Genomic_DNA"/>
</dbReference>
<accession>A0A6J5ZR71</accession>
<name>A0A6J5ZR71_9ZZZZ</name>
<reference evidence="1" key="1">
    <citation type="submission" date="2020-05" db="EMBL/GenBank/DDBJ databases">
        <authorList>
            <person name="Chiriac C."/>
            <person name="Salcher M."/>
            <person name="Ghai R."/>
            <person name="Kavagutti S V."/>
        </authorList>
    </citation>
    <scope>NUCLEOTIDE SEQUENCE</scope>
</reference>
<evidence type="ECO:0000313" key="1">
    <source>
        <dbReference type="EMBL" id="CAB4345214.1"/>
    </source>
</evidence>
<protein>
    <submittedName>
        <fullName evidence="1">Unannotated protein</fullName>
    </submittedName>
</protein>
<dbReference type="Gene3D" id="3.40.50.150">
    <property type="entry name" value="Vaccinia Virus protein VP39"/>
    <property type="match status" value="1"/>
</dbReference>
<sequence>MGQRHRCAVIDGVMLAAVPADLPTSSTAAAGAYVPPGPRERLIRSARERGALQTARSALAWASRFAAGPQVARRIRREPIFTLGDAQFAYRDSWHNWTWLNERAVEIPIAAAALAGVSKSRAVEVGAVMTHYGAHGHRVVDKYENGVEIEQIDIFDLPPEPIYDLVLSVSTLEHVGWDEPNRDAELALSAAEHLKLLVAPGGELLVTVPVGYHPRLDAAIRSGELEFDEVLALRCHYPSMIWREVEPSTVDDAEYDSLIYRAEAVLICRWTNQSDG</sequence>
<organism evidence="1">
    <name type="scientific">freshwater metagenome</name>
    <dbReference type="NCBI Taxonomy" id="449393"/>
    <lineage>
        <taxon>unclassified sequences</taxon>
        <taxon>metagenomes</taxon>
        <taxon>ecological metagenomes</taxon>
    </lineage>
</organism>
<proteinExistence type="predicted"/>